<comment type="caution">
    <text evidence="1">The sequence shown here is derived from an EMBL/GenBank/DDBJ whole genome shotgun (WGS) entry which is preliminary data.</text>
</comment>
<sequence length="84" mass="9594">MSEMIDRVDYQDGELDEVVAARGAHLERLDKNRWFLLLYHADGTETPIWFSSRNLKKGHSFSVRRPPIDAALASPSPIEPQKES</sequence>
<accession>A0A271KDX2</accession>
<dbReference type="EMBL" id="NPKH01000023">
    <property type="protein sequence ID" value="PAP93971.1"/>
    <property type="molecule type" value="Genomic_DNA"/>
</dbReference>
<reference evidence="1 2" key="1">
    <citation type="submission" date="2017-08" db="EMBL/GenBank/DDBJ databases">
        <title>Mesorhizobium wenxinae sp. nov., a novel rhizobial species isolated from root nodules of chickpea (Cicer arietinum L.).</title>
        <authorList>
            <person name="Zhang J."/>
        </authorList>
    </citation>
    <scope>NUCLEOTIDE SEQUENCE [LARGE SCALE GENOMIC DNA]</scope>
    <source>
        <strain evidence="2">WYCCWR 10019</strain>
    </source>
</reference>
<dbReference type="OrthoDB" id="9975166at2"/>
<dbReference type="RefSeq" id="WP_095519503.1">
    <property type="nucleotide sequence ID" value="NZ_NPKH01000023.1"/>
</dbReference>
<name>A0A271KDX2_9HYPH</name>
<dbReference type="AlphaFoldDB" id="A0A271KDX2"/>
<dbReference type="Proteomes" id="UP000215931">
    <property type="component" value="Unassembled WGS sequence"/>
</dbReference>
<evidence type="ECO:0000313" key="1">
    <source>
        <dbReference type="EMBL" id="PAP93971.1"/>
    </source>
</evidence>
<proteinExistence type="predicted"/>
<organism evidence="1 2">
    <name type="scientific">Mesorhizobium wenxiniae</name>
    <dbReference type="NCBI Taxonomy" id="2014805"/>
    <lineage>
        <taxon>Bacteria</taxon>
        <taxon>Pseudomonadati</taxon>
        <taxon>Pseudomonadota</taxon>
        <taxon>Alphaproteobacteria</taxon>
        <taxon>Hyphomicrobiales</taxon>
        <taxon>Phyllobacteriaceae</taxon>
        <taxon>Mesorhizobium</taxon>
    </lineage>
</organism>
<gene>
    <name evidence="1" type="ORF">CIT31_16525</name>
</gene>
<protein>
    <submittedName>
        <fullName evidence="1">Uncharacterized protein</fullName>
    </submittedName>
</protein>
<evidence type="ECO:0000313" key="2">
    <source>
        <dbReference type="Proteomes" id="UP000215931"/>
    </source>
</evidence>
<keyword evidence="2" id="KW-1185">Reference proteome</keyword>